<name>A0A1Y5RV19_9RHOB</name>
<organism evidence="2 3">
    <name type="scientific">Falsiruegeria litorea R37</name>
    <dbReference type="NCBI Taxonomy" id="1200284"/>
    <lineage>
        <taxon>Bacteria</taxon>
        <taxon>Pseudomonadati</taxon>
        <taxon>Pseudomonadota</taxon>
        <taxon>Alphaproteobacteria</taxon>
        <taxon>Rhodobacterales</taxon>
        <taxon>Roseobacteraceae</taxon>
        <taxon>Falsiruegeria</taxon>
    </lineage>
</organism>
<dbReference type="InterPro" id="IPR010982">
    <property type="entry name" value="Lambda_DNA-bd_dom_sf"/>
</dbReference>
<reference evidence="2 3" key="1">
    <citation type="submission" date="2017-03" db="EMBL/GenBank/DDBJ databases">
        <authorList>
            <person name="Afonso C.L."/>
            <person name="Miller P.J."/>
            <person name="Scott M.A."/>
            <person name="Spackman E."/>
            <person name="Goraichik I."/>
            <person name="Dimitrov K.M."/>
            <person name="Suarez D.L."/>
            <person name="Swayne D.E."/>
        </authorList>
    </citation>
    <scope>NUCLEOTIDE SEQUENCE [LARGE SCALE GENOMIC DNA]</scope>
    <source>
        <strain evidence="2 3">CECT 7639</strain>
    </source>
</reference>
<evidence type="ECO:0000313" key="3">
    <source>
        <dbReference type="Proteomes" id="UP000193077"/>
    </source>
</evidence>
<evidence type="ECO:0000259" key="1">
    <source>
        <dbReference type="PROSITE" id="PS50943"/>
    </source>
</evidence>
<dbReference type="PROSITE" id="PS50943">
    <property type="entry name" value="HTH_CROC1"/>
    <property type="match status" value="1"/>
</dbReference>
<dbReference type="RefSeq" id="WP_085794604.1">
    <property type="nucleotide sequence ID" value="NZ_FWFO01000001.1"/>
</dbReference>
<feature type="domain" description="HTH cro/C1-type" evidence="1">
    <location>
        <begin position="21"/>
        <end position="65"/>
    </location>
</feature>
<keyword evidence="3" id="KW-1185">Reference proteome</keyword>
<gene>
    <name evidence="2" type="ORF">TRL7639_00935</name>
</gene>
<accession>A0A1Y5RV19</accession>
<dbReference type="GO" id="GO:0003677">
    <property type="term" value="F:DNA binding"/>
    <property type="evidence" value="ECO:0007669"/>
    <property type="project" value="InterPro"/>
</dbReference>
<protein>
    <recommendedName>
        <fullName evidence="1">HTH cro/C1-type domain-containing protein</fullName>
    </recommendedName>
</protein>
<sequence>MTDQDAPFSANLKMIVTREASVSDLCRKLSINRQQFARYLSGQTRPSPHNTRKIEVHFGLEPGALSWSKAEFQRNYVNLPLTSASDHQVNKLVNEAFSPDLRRLRPYLGYHHAYFYSFGWQGKIMKTLVHLYEQDGQVLSKTIERLRDPVTGHRFVFKYRGLVTMKAERLFIAETSTMSAGEMALTILYGTYRSQATKLSGLTMGSSSASRRDPTVARVIYNKIGNNIDLRKALGACGLYLPNSQDVPSGIAPLLDNHLDPAFDVLTARPVE</sequence>
<dbReference type="EMBL" id="FWFO01000001">
    <property type="protein sequence ID" value="SLN26185.1"/>
    <property type="molecule type" value="Genomic_DNA"/>
</dbReference>
<dbReference type="OrthoDB" id="8902678at2"/>
<dbReference type="Proteomes" id="UP000193077">
    <property type="component" value="Unassembled WGS sequence"/>
</dbReference>
<proteinExistence type="predicted"/>
<dbReference type="InterPro" id="IPR001387">
    <property type="entry name" value="Cro/C1-type_HTH"/>
</dbReference>
<evidence type="ECO:0000313" key="2">
    <source>
        <dbReference type="EMBL" id="SLN26185.1"/>
    </source>
</evidence>
<dbReference type="AlphaFoldDB" id="A0A1Y5RV19"/>
<dbReference type="SUPFAM" id="SSF47413">
    <property type="entry name" value="lambda repressor-like DNA-binding domains"/>
    <property type="match status" value="1"/>
</dbReference>